<dbReference type="EMBL" id="JAIZAY010000003">
    <property type="protein sequence ID" value="KAJ8044641.1"/>
    <property type="molecule type" value="Genomic_DNA"/>
</dbReference>
<accession>A0A9Q1HGZ8</accession>
<evidence type="ECO:0000313" key="9">
    <source>
        <dbReference type="Proteomes" id="UP001152320"/>
    </source>
</evidence>
<evidence type="ECO:0000256" key="1">
    <source>
        <dbReference type="ARBA" id="ARBA00000464"/>
    </source>
</evidence>
<evidence type="ECO:0000256" key="4">
    <source>
        <dbReference type="ARBA" id="ARBA00040907"/>
    </source>
</evidence>
<dbReference type="GO" id="GO:0005829">
    <property type="term" value="C:cytosol"/>
    <property type="evidence" value="ECO:0007669"/>
    <property type="project" value="TreeGrafter"/>
</dbReference>
<dbReference type="GO" id="GO:0045820">
    <property type="term" value="P:negative regulation of glycolytic process"/>
    <property type="evidence" value="ECO:0007669"/>
    <property type="project" value="TreeGrafter"/>
</dbReference>
<comment type="catalytic activity">
    <reaction evidence="1">
        <text>beta-D-fructose 2,6-bisphosphate + H2O = beta-D-fructose 6-phosphate + phosphate</text>
        <dbReference type="Rhea" id="RHEA:17289"/>
        <dbReference type="ChEBI" id="CHEBI:15377"/>
        <dbReference type="ChEBI" id="CHEBI:43474"/>
        <dbReference type="ChEBI" id="CHEBI:57634"/>
        <dbReference type="ChEBI" id="CHEBI:58579"/>
        <dbReference type="EC" id="3.1.3.46"/>
    </reaction>
</comment>
<reference evidence="8" key="1">
    <citation type="submission" date="2021-10" db="EMBL/GenBank/DDBJ databases">
        <title>Tropical sea cucumber genome reveals ecological adaptation and Cuvierian tubules defense mechanism.</title>
        <authorList>
            <person name="Chen T."/>
        </authorList>
    </citation>
    <scope>NUCLEOTIDE SEQUENCE</scope>
    <source>
        <strain evidence="8">Nanhai2018</strain>
        <tissue evidence="8">Muscle</tissue>
    </source>
</reference>
<dbReference type="PANTHER" id="PTHR46517:SF1">
    <property type="entry name" value="FRUCTOSE-2,6-BISPHOSPHATASE TIGAR"/>
    <property type="match status" value="1"/>
</dbReference>
<dbReference type="InterPro" id="IPR029033">
    <property type="entry name" value="His_PPase_superfam"/>
</dbReference>
<evidence type="ECO:0000256" key="3">
    <source>
        <dbReference type="ARBA" id="ARBA00038362"/>
    </source>
</evidence>
<protein>
    <recommendedName>
        <fullName evidence="4">Fructose-2,6-bisphosphatase TIGAR</fullName>
    </recommendedName>
    <alternativeName>
        <fullName evidence="5">TP53-induced glycolysis and apoptosis regulator</fullName>
    </alternativeName>
</protein>
<evidence type="ECO:0000256" key="6">
    <source>
        <dbReference type="PIRSR" id="PIRSR613078-1"/>
    </source>
</evidence>
<dbReference type="GO" id="GO:0004331">
    <property type="term" value="F:fructose-2,6-bisphosphate 2-phosphatase activity"/>
    <property type="evidence" value="ECO:0007669"/>
    <property type="project" value="UniProtKB-EC"/>
</dbReference>
<organism evidence="8 9">
    <name type="scientific">Holothuria leucospilota</name>
    <name type="common">Black long sea cucumber</name>
    <name type="synonym">Mertensiothuria leucospilota</name>
    <dbReference type="NCBI Taxonomy" id="206669"/>
    <lineage>
        <taxon>Eukaryota</taxon>
        <taxon>Metazoa</taxon>
        <taxon>Echinodermata</taxon>
        <taxon>Eleutherozoa</taxon>
        <taxon>Echinozoa</taxon>
        <taxon>Holothuroidea</taxon>
        <taxon>Aspidochirotacea</taxon>
        <taxon>Aspidochirotida</taxon>
        <taxon>Holothuriidae</taxon>
        <taxon>Holothuria</taxon>
    </lineage>
</organism>
<dbReference type="SMART" id="SM00855">
    <property type="entry name" value="PGAM"/>
    <property type="match status" value="1"/>
</dbReference>
<dbReference type="Gene3D" id="3.40.50.1240">
    <property type="entry name" value="Phosphoglycerate mutase-like"/>
    <property type="match status" value="1"/>
</dbReference>
<dbReference type="Pfam" id="PF00300">
    <property type="entry name" value="His_Phos_1"/>
    <property type="match status" value="1"/>
</dbReference>
<feature type="binding site" evidence="7">
    <location>
        <position position="60"/>
    </location>
    <ligand>
        <name>substrate</name>
    </ligand>
</feature>
<feature type="active site" description="Proton donor/acceptor" evidence="6">
    <location>
        <position position="87"/>
    </location>
</feature>
<dbReference type="PANTHER" id="PTHR46517">
    <property type="entry name" value="FRUCTOSE-2,6-BISPHOSPHATASE TIGAR"/>
    <property type="match status" value="1"/>
</dbReference>
<sequence>MVRVKITLIRHGESAFNRMQLVQGQMNPGLSPVGLTQAEKIGKRLENEKFDLVYTSDLKRAQQTAEITLRQNKVTKVAPIEDVRLREWNLGIWQGWPIPSMKGMLAQLRLPMEEFVPEEGESRWELRSRAVDFINDMCQQLALSQRERPFSPDTDKINILMVVHGFLIQELIAYFIENVSNQPTTPVTNRVPNGSLSIFEADLKDAGCLYDVTCNSLYDASHL</sequence>
<dbReference type="SUPFAM" id="SSF53254">
    <property type="entry name" value="Phosphoglycerate mutase-like"/>
    <property type="match status" value="1"/>
</dbReference>
<keyword evidence="9" id="KW-1185">Reference proteome</keyword>
<comment type="similarity">
    <text evidence="3">Belongs to the phosphoglycerate mutase family.</text>
</comment>
<evidence type="ECO:0000313" key="8">
    <source>
        <dbReference type="EMBL" id="KAJ8044641.1"/>
    </source>
</evidence>
<keyword evidence="2" id="KW-0378">Hydrolase</keyword>
<dbReference type="GO" id="GO:0043456">
    <property type="term" value="P:regulation of pentose-phosphate shunt"/>
    <property type="evidence" value="ECO:0007669"/>
    <property type="project" value="TreeGrafter"/>
</dbReference>
<evidence type="ECO:0000256" key="5">
    <source>
        <dbReference type="ARBA" id="ARBA00042275"/>
    </source>
</evidence>
<name>A0A9Q1HGZ8_HOLLE</name>
<proteinExistence type="inferred from homology"/>
<dbReference type="InterPro" id="IPR051695">
    <property type="entry name" value="Phosphoglycerate_Mutase"/>
</dbReference>
<dbReference type="CDD" id="cd07067">
    <property type="entry name" value="HP_PGM_like"/>
    <property type="match status" value="1"/>
</dbReference>
<evidence type="ECO:0000256" key="2">
    <source>
        <dbReference type="ARBA" id="ARBA00022801"/>
    </source>
</evidence>
<dbReference type="OrthoDB" id="354304at2759"/>
<dbReference type="Proteomes" id="UP001152320">
    <property type="component" value="Chromosome 3"/>
</dbReference>
<dbReference type="InterPro" id="IPR001345">
    <property type="entry name" value="PG/BPGM_mutase_AS"/>
</dbReference>
<dbReference type="AlphaFoldDB" id="A0A9Q1HGZ8"/>
<dbReference type="InterPro" id="IPR013078">
    <property type="entry name" value="His_Pase_superF_clade-1"/>
</dbReference>
<feature type="active site" description="Tele-phosphohistidine intermediate" evidence="6">
    <location>
        <position position="11"/>
    </location>
</feature>
<gene>
    <name evidence="8" type="ORF">HOLleu_07431</name>
</gene>
<feature type="binding site" evidence="7">
    <location>
        <begin position="10"/>
        <end position="17"/>
    </location>
    <ligand>
        <name>substrate</name>
    </ligand>
</feature>
<evidence type="ECO:0000256" key="7">
    <source>
        <dbReference type="PIRSR" id="PIRSR613078-2"/>
    </source>
</evidence>
<comment type="caution">
    <text evidence="8">The sequence shown here is derived from an EMBL/GenBank/DDBJ whole genome shotgun (WGS) entry which is preliminary data.</text>
</comment>
<dbReference type="PROSITE" id="PS00175">
    <property type="entry name" value="PG_MUTASE"/>
    <property type="match status" value="1"/>
</dbReference>